<name>B6SGY8_MAIZE</name>
<organism evidence="1">
    <name type="scientific">Zea mays</name>
    <name type="common">Maize</name>
    <dbReference type="NCBI Taxonomy" id="4577"/>
    <lineage>
        <taxon>Eukaryota</taxon>
        <taxon>Viridiplantae</taxon>
        <taxon>Streptophyta</taxon>
        <taxon>Embryophyta</taxon>
        <taxon>Tracheophyta</taxon>
        <taxon>Spermatophyta</taxon>
        <taxon>Magnoliopsida</taxon>
        <taxon>Liliopsida</taxon>
        <taxon>Poales</taxon>
        <taxon>Poaceae</taxon>
        <taxon>PACMAD clade</taxon>
        <taxon>Panicoideae</taxon>
        <taxon>Andropogonodae</taxon>
        <taxon>Andropogoneae</taxon>
        <taxon>Tripsacinae</taxon>
        <taxon>Zea</taxon>
    </lineage>
</organism>
<reference evidence="1" key="1">
    <citation type="journal article" date="2009" name="Plant Mol. Biol.">
        <title>Insights into corn genes derived from large-scale cDNA sequencing.</title>
        <authorList>
            <person name="Alexandrov N.N."/>
            <person name="Brover V.V."/>
            <person name="Freidin S."/>
            <person name="Troukhan M.E."/>
            <person name="Tatarinova T.V."/>
            <person name="Zhang H."/>
            <person name="Swaller T.J."/>
            <person name="Lu Y.P."/>
            <person name="Bouck J."/>
            <person name="Flavell R.B."/>
            <person name="Feldmann K.A."/>
        </authorList>
    </citation>
    <scope>NUCLEOTIDE SEQUENCE</scope>
</reference>
<proteinExistence type="evidence at transcript level"/>
<dbReference type="AlphaFoldDB" id="B6SGY8"/>
<accession>B6SGY8</accession>
<sequence>MEVEPARRDAAALDLELLQLAELAPGALRENSIADALYAQWLVLPETTKLVPLQRVLSPS</sequence>
<evidence type="ECO:0000313" key="1">
    <source>
        <dbReference type="EMBL" id="ACG24121.1"/>
    </source>
</evidence>
<dbReference type="EMBL" id="EU952003">
    <property type="protein sequence ID" value="ACG24121.1"/>
    <property type="molecule type" value="mRNA"/>
</dbReference>
<protein>
    <submittedName>
        <fullName evidence="1">Uncharacterized protein</fullName>
    </submittedName>
</protein>